<accession>A0A1D2VI05</accession>
<evidence type="ECO:0000313" key="2">
    <source>
        <dbReference type="Proteomes" id="UP000095038"/>
    </source>
</evidence>
<dbReference type="GO" id="GO:0009306">
    <property type="term" value="P:protein secretion"/>
    <property type="evidence" value="ECO:0007669"/>
    <property type="project" value="EnsemblFungi"/>
</dbReference>
<dbReference type="FunCoup" id="A0A1D2VI05">
    <property type="interactions" value="6"/>
</dbReference>
<dbReference type="PANTHER" id="PTHR28011:SF1">
    <property type="entry name" value="NON-CLASSICAL EXPORT PROTEIN 1"/>
    <property type="match status" value="1"/>
</dbReference>
<dbReference type="STRING" id="1344418.A0A1D2VI05"/>
<evidence type="ECO:0000313" key="1">
    <source>
        <dbReference type="EMBL" id="ODV61294.1"/>
    </source>
</evidence>
<proteinExistence type="predicted"/>
<organism evidence="1 2">
    <name type="scientific">Ascoidea rubescens DSM 1968</name>
    <dbReference type="NCBI Taxonomy" id="1344418"/>
    <lineage>
        <taxon>Eukaryota</taxon>
        <taxon>Fungi</taxon>
        <taxon>Dikarya</taxon>
        <taxon>Ascomycota</taxon>
        <taxon>Saccharomycotina</taxon>
        <taxon>Saccharomycetes</taxon>
        <taxon>Ascoideaceae</taxon>
        <taxon>Ascoidea</taxon>
    </lineage>
</organism>
<dbReference type="GeneID" id="30966933"/>
<reference evidence="2" key="1">
    <citation type="submission" date="2016-05" db="EMBL/GenBank/DDBJ databases">
        <title>Comparative genomics of biotechnologically important yeasts.</title>
        <authorList>
            <consortium name="DOE Joint Genome Institute"/>
            <person name="Riley R."/>
            <person name="Haridas S."/>
            <person name="Wolfe K.H."/>
            <person name="Lopes M.R."/>
            <person name="Hittinger C.T."/>
            <person name="Goker M."/>
            <person name="Salamov A."/>
            <person name="Wisecaver J."/>
            <person name="Long T.M."/>
            <person name="Aerts A.L."/>
            <person name="Barry K."/>
            <person name="Choi C."/>
            <person name="Clum A."/>
            <person name="Coughlan A.Y."/>
            <person name="Deshpande S."/>
            <person name="Douglass A.P."/>
            <person name="Hanson S.J."/>
            <person name="Klenk H.-P."/>
            <person name="Labutti K."/>
            <person name="Lapidus A."/>
            <person name="Lindquist E."/>
            <person name="Lipzen A."/>
            <person name="Meier-Kolthoff J.P."/>
            <person name="Ohm R.A."/>
            <person name="Otillar R.P."/>
            <person name="Pangilinan J."/>
            <person name="Peng Y."/>
            <person name="Rokas A."/>
            <person name="Rosa C.A."/>
            <person name="Scheuner C."/>
            <person name="Sibirny A.A."/>
            <person name="Slot J.C."/>
            <person name="Stielow J.B."/>
            <person name="Sun H."/>
            <person name="Kurtzman C.P."/>
            <person name="Blackwell M."/>
            <person name="Grigoriev I.V."/>
            <person name="Jeffries T.W."/>
        </authorList>
    </citation>
    <scope>NUCLEOTIDE SEQUENCE [LARGE SCALE GENOMIC DNA]</scope>
    <source>
        <strain evidence="2">DSM 1968</strain>
    </source>
</reference>
<keyword evidence="2" id="KW-1185">Reference proteome</keyword>
<dbReference type="AlphaFoldDB" id="A0A1D2VI05"/>
<sequence length="59" mass="6899">MAPYPYMLSRTLDPIFSIFVGVVSYYSYEARIQRPEGHTLNELIAKRYHQTFGPSKNDE</sequence>
<dbReference type="EMBL" id="KV454480">
    <property type="protein sequence ID" value="ODV61294.1"/>
    <property type="molecule type" value="Genomic_DNA"/>
</dbReference>
<dbReference type="InParanoid" id="A0A1D2VI05"/>
<evidence type="ECO:0008006" key="3">
    <source>
        <dbReference type="Google" id="ProtNLM"/>
    </source>
</evidence>
<dbReference type="RefSeq" id="XP_020047601.1">
    <property type="nucleotide sequence ID" value="XM_020193297.1"/>
</dbReference>
<dbReference type="OrthoDB" id="2155101at2759"/>
<protein>
    <recommendedName>
        <fullName evidence="3">Non-classical export protein 1</fullName>
    </recommendedName>
</protein>
<dbReference type="PANTHER" id="PTHR28011">
    <property type="entry name" value="NON-CLASSICAL EXPORT PROTEIN 1"/>
    <property type="match status" value="1"/>
</dbReference>
<name>A0A1D2VI05_9ASCO</name>
<dbReference type="InterPro" id="IPR024242">
    <property type="entry name" value="NCE101"/>
</dbReference>
<dbReference type="Pfam" id="PF11654">
    <property type="entry name" value="NCE101"/>
    <property type="match status" value="1"/>
</dbReference>
<gene>
    <name evidence="1" type="ORF">ASCRUDRAFT_75987</name>
</gene>
<dbReference type="Proteomes" id="UP000095038">
    <property type="component" value="Unassembled WGS sequence"/>
</dbReference>